<evidence type="ECO:0000256" key="1">
    <source>
        <dbReference type="ARBA" id="ARBA00009995"/>
    </source>
</evidence>
<dbReference type="EC" id="2.4.1.-" evidence="4"/>
<evidence type="ECO:0000313" key="7">
    <source>
        <dbReference type="Proteomes" id="UP000825935"/>
    </source>
</evidence>
<comment type="caution">
    <text evidence="6">The sequence shown here is derived from an EMBL/GenBank/DDBJ whole genome shotgun (WGS) entry which is preliminary data.</text>
</comment>
<keyword evidence="2 3" id="KW-0808">Transferase</keyword>
<dbReference type="Gene3D" id="3.40.50.2000">
    <property type="entry name" value="Glycogen Phosphorylase B"/>
    <property type="match status" value="2"/>
</dbReference>
<evidence type="ECO:0000256" key="3">
    <source>
        <dbReference type="RuleBase" id="RU003718"/>
    </source>
</evidence>
<proteinExistence type="inferred from homology"/>
<protein>
    <recommendedName>
        <fullName evidence="4">Glycosyltransferase</fullName>
        <ecNumber evidence="4">2.4.1.-</ecNumber>
    </recommendedName>
</protein>
<dbReference type="Proteomes" id="UP000825935">
    <property type="component" value="Chromosome 19"/>
</dbReference>
<dbReference type="SUPFAM" id="SSF53756">
    <property type="entry name" value="UDP-Glycosyltransferase/glycogen phosphorylase"/>
    <property type="match status" value="1"/>
</dbReference>
<dbReference type="GO" id="GO:0080044">
    <property type="term" value="F:quercetin 7-O-glucosyltransferase activity"/>
    <property type="evidence" value="ECO:0007669"/>
    <property type="project" value="TreeGrafter"/>
</dbReference>
<feature type="region of interest" description="Disordered" evidence="5">
    <location>
        <begin position="1"/>
        <end position="24"/>
    </location>
</feature>
<dbReference type="OMA" id="PLESHVM"/>
<dbReference type="PANTHER" id="PTHR11926">
    <property type="entry name" value="GLUCOSYL/GLUCURONOSYL TRANSFERASES"/>
    <property type="match status" value="1"/>
</dbReference>
<dbReference type="AlphaFoldDB" id="A0A8T2SNB8"/>
<dbReference type="FunFam" id="3.40.50.2000:FF:000060">
    <property type="entry name" value="Glycosyltransferase"/>
    <property type="match status" value="1"/>
</dbReference>
<gene>
    <name evidence="6" type="ORF">KP509_19G040600</name>
</gene>
<evidence type="ECO:0000256" key="4">
    <source>
        <dbReference type="RuleBase" id="RU362057"/>
    </source>
</evidence>
<dbReference type="Pfam" id="PF00201">
    <property type="entry name" value="UDPGT"/>
    <property type="match status" value="1"/>
</dbReference>
<dbReference type="EMBL" id="CM035424">
    <property type="protein sequence ID" value="KAH7352343.1"/>
    <property type="molecule type" value="Genomic_DNA"/>
</dbReference>
<dbReference type="InterPro" id="IPR035595">
    <property type="entry name" value="UDP_glycos_trans_CS"/>
</dbReference>
<dbReference type="InterPro" id="IPR002213">
    <property type="entry name" value="UDP_glucos_trans"/>
</dbReference>
<evidence type="ECO:0000256" key="5">
    <source>
        <dbReference type="SAM" id="MobiDB-lite"/>
    </source>
</evidence>
<dbReference type="GO" id="GO:0080043">
    <property type="term" value="F:quercetin 3-O-glucosyltransferase activity"/>
    <property type="evidence" value="ECO:0007669"/>
    <property type="project" value="TreeGrafter"/>
</dbReference>
<dbReference type="CDD" id="cd03784">
    <property type="entry name" value="GT1_Gtf-like"/>
    <property type="match status" value="1"/>
</dbReference>
<keyword evidence="3" id="KW-0328">Glycosyltransferase</keyword>
<keyword evidence="7" id="KW-1185">Reference proteome</keyword>
<dbReference type="PANTHER" id="PTHR11926:SF774">
    <property type="entry name" value="UDP-GLYCOSYLTRANSFERASE 85A1-RELATED"/>
    <property type="match status" value="1"/>
</dbReference>
<name>A0A8T2SNB8_CERRI</name>
<accession>A0A8T2SNB8</accession>
<organism evidence="6 7">
    <name type="scientific">Ceratopteris richardii</name>
    <name type="common">Triangle waterfern</name>
    <dbReference type="NCBI Taxonomy" id="49495"/>
    <lineage>
        <taxon>Eukaryota</taxon>
        <taxon>Viridiplantae</taxon>
        <taxon>Streptophyta</taxon>
        <taxon>Embryophyta</taxon>
        <taxon>Tracheophyta</taxon>
        <taxon>Polypodiopsida</taxon>
        <taxon>Polypodiidae</taxon>
        <taxon>Polypodiales</taxon>
        <taxon>Pteridineae</taxon>
        <taxon>Pteridaceae</taxon>
        <taxon>Parkerioideae</taxon>
        <taxon>Ceratopteris</taxon>
    </lineage>
</organism>
<dbReference type="OrthoDB" id="5835829at2759"/>
<reference evidence="6" key="1">
    <citation type="submission" date="2021-08" db="EMBL/GenBank/DDBJ databases">
        <title>WGS assembly of Ceratopteris richardii.</title>
        <authorList>
            <person name="Marchant D.B."/>
            <person name="Chen G."/>
            <person name="Jenkins J."/>
            <person name="Shu S."/>
            <person name="Leebens-Mack J."/>
            <person name="Grimwood J."/>
            <person name="Schmutz J."/>
            <person name="Soltis P."/>
            <person name="Soltis D."/>
            <person name="Chen Z.-H."/>
        </authorList>
    </citation>
    <scope>NUCLEOTIDE SEQUENCE</scope>
    <source>
        <strain evidence="6">Whitten #5841</strain>
        <tissue evidence="6">Leaf</tissue>
    </source>
</reference>
<sequence length="512" mass="57537">MELRSEGDHPEKKSRDNEVETNPRFERHETLHILMVPLPLESHVMCMFGLAQALVAVDDHVVITFAYPARPYILQANRSWTDAGCDLAGRLRIEIVEDGLPRDGEAVTSFQQFAPMQRVYENQTKVLLEKLQREFSSHGSVDAKSLPLSCIMSDTMAPWMQDVADAAAIPYVGFWTSTAAAYSMSTQLPVLLANGTLPLRRDCWANPEKKWTASAPLVEGVPGLPPFPVTDLLGLMTLPEEITDPSLQFLLASVRRAKEQHCILIYSMYDLESQVFDALRDVGFTAYGVGPFLGGDLRSRSPSPELSRELNKCMRWLDAKPPCSVIYIALGTMVKLDPAELQSMARGLEDCKRPFLWVIPQSSIKDLPEGFQQRTIEQDCGHIVPWAPQRDVLRHRSVAVFISHCGWNSILESMWEGVPIVACPFFAEQRSNARWIVQRWRIGLEMERGDDGSFTREAVREVLQTLLSHELGSQIRERASRMKDVIQSGVKHGGSSHQSLINFLGRLRLAAE</sequence>
<comment type="similarity">
    <text evidence="1 3">Belongs to the UDP-glycosyltransferase family.</text>
</comment>
<evidence type="ECO:0000256" key="2">
    <source>
        <dbReference type="ARBA" id="ARBA00022679"/>
    </source>
</evidence>
<evidence type="ECO:0000313" key="6">
    <source>
        <dbReference type="EMBL" id="KAH7352343.1"/>
    </source>
</evidence>
<dbReference type="PROSITE" id="PS00375">
    <property type="entry name" value="UDPGT"/>
    <property type="match status" value="1"/>
</dbReference>